<dbReference type="EMBL" id="LR031576">
    <property type="protein sequence ID" value="VDD11025.1"/>
    <property type="molecule type" value="Genomic_DNA"/>
</dbReference>
<proteinExistence type="predicted"/>
<name>A0A3P6CKM8_BRACM</name>
<evidence type="ECO:0000313" key="1">
    <source>
        <dbReference type="EMBL" id="CAG7905701.1"/>
    </source>
</evidence>
<dbReference type="Gramene" id="A04p06020.2_BraZ1">
    <property type="protein sequence ID" value="A04p06020.2_BraZ1.CDS"/>
    <property type="gene ID" value="A04g06020.2_BraZ1"/>
</dbReference>
<dbReference type="AlphaFoldDB" id="A0A3P6CKM8"/>
<reference evidence="2" key="1">
    <citation type="submission" date="2018-11" db="EMBL/GenBank/DDBJ databases">
        <authorList>
            <consortium name="Genoscope - CEA"/>
            <person name="William W."/>
        </authorList>
    </citation>
    <scope>NUCLEOTIDE SEQUENCE</scope>
</reference>
<protein>
    <submittedName>
        <fullName evidence="1">Uncharacterized protein</fullName>
    </submittedName>
</protein>
<accession>A0A3P6CKM8</accession>
<sequence length="52" mass="6201">MSQQLDFLWDLSLFPTQSFHLCHFRLQQTYGSGDTKLIFPLVLQFMYTRTSL</sequence>
<organism evidence="2">
    <name type="scientific">Brassica campestris</name>
    <name type="common">Field mustard</name>
    <dbReference type="NCBI Taxonomy" id="3711"/>
    <lineage>
        <taxon>Eukaryota</taxon>
        <taxon>Viridiplantae</taxon>
        <taxon>Streptophyta</taxon>
        <taxon>Embryophyta</taxon>
        <taxon>Tracheophyta</taxon>
        <taxon>Spermatophyta</taxon>
        <taxon>Magnoliopsida</taxon>
        <taxon>eudicotyledons</taxon>
        <taxon>Gunneridae</taxon>
        <taxon>Pentapetalae</taxon>
        <taxon>rosids</taxon>
        <taxon>malvids</taxon>
        <taxon>Brassicales</taxon>
        <taxon>Brassicaceae</taxon>
        <taxon>Brassiceae</taxon>
        <taxon>Brassica</taxon>
    </lineage>
</organism>
<gene>
    <name evidence="2" type="ORF">BRAA04T16255Z</name>
    <name evidence="1" type="ORF">BRAPAZ1V2_A04P06020.2</name>
</gene>
<dbReference type="EMBL" id="LS974620">
    <property type="protein sequence ID" value="CAG7905701.1"/>
    <property type="molecule type" value="Genomic_DNA"/>
</dbReference>
<evidence type="ECO:0000313" key="2">
    <source>
        <dbReference type="EMBL" id="VDD11025.1"/>
    </source>
</evidence>
<dbReference type="Proteomes" id="UP000694005">
    <property type="component" value="Chromosome A04"/>
</dbReference>